<accession>Q60E99</accession>
<reference evidence="2" key="1">
    <citation type="journal article" date="2005" name="Nature">
        <title>The map-based sequence of the rice genome.</title>
        <authorList>
            <consortium name="International rice genome sequencing project (IRGSP)"/>
            <person name="Matsumoto T."/>
            <person name="Wu J."/>
            <person name="Kanamori H."/>
            <person name="Katayose Y."/>
            <person name="Fujisawa M."/>
            <person name="Namiki N."/>
            <person name="Mizuno H."/>
            <person name="Yamamoto K."/>
            <person name="Antonio B.A."/>
            <person name="Baba T."/>
            <person name="Sakata K."/>
            <person name="Nagamura Y."/>
            <person name="Aoki H."/>
            <person name="Arikawa K."/>
            <person name="Arita K."/>
            <person name="Bito T."/>
            <person name="Chiden Y."/>
            <person name="Fujitsuka N."/>
            <person name="Fukunaka R."/>
            <person name="Hamada M."/>
            <person name="Harada C."/>
            <person name="Hayashi A."/>
            <person name="Hijishita S."/>
            <person name="Honda M."/>
            <person name="Hosokawa S."/>
            <person name="Ichikawa Y."/>
            <person name="Idonuma A."/>
            <person name="Iijima M."/>
            <person name="Ikeda M."/>
            <person name="Ikeno M."/>
            <person name="Ito K."/>
            <person name="Ito S."/>
            <person name="Ito T."/>
            <person name="Ito Y."/>
            <person name="Ito Y."/>
            <person name="Iwabuchi A."/>
            <person name="Kamiya K."/>
            <person name="Karasawa W."/>
            <person name="Kurita K."/>
            <person name="Katagiri S."/>
            <person name="Kikuta A."/>
            <person name="Kobayashi H."/>
            <person name="Kobayashi N."/>
            <person name="Machita K."/>
            <person name="Maehara T."/>
            <person name="Masukawa M."/>
            <person name="Mizubayashi T."/>
            <person name="Mukai Y."/>
            <person name="Nagasaki H."/>
            <person name="Nagata Y."/>
            <person name="Naito S."/>
            <person name="Nakashima M."/>
            <person name="Nakama Y."/>
            <person name="Nakamichi Y."/>
            <person name="Nakamura M."/>
            <person name="Meguro A."/>
            <person name="Negishi M."/>
            <person name="Ohta I."/>
            <person name="Ohta T."/>
            <person name="Okamoto M."/>
            <person name="Ono N."/>
            <person name="Saji S."/>
            <person name="Sakaguchi M."/>
            <person name="Sakai K."/>
            <person name="Shibata M."/>
            <person name="Shimokawa T."/>
            <person name="Song J."/>
            <person name="Takazaki Y."/>
            <person name="Terasawa K."/>
            <person name="Tsugane M."/>
            <person name="Tsuji K."/>
            <person name="Ueda S."/>
            <person name="Waki K."/>
            <person name="Yamagata H."/>
            <person name="Yamamoto M."/>
            <person name="Yamamoto S."/>
            <person name="Yamane H."/>
            <person name="Yoshiki S."/>
            <person name="Yoshihara R."/>
            <person name="Yukawa K."/>
            <person name="Zhong H."/>
            <person name="Yano M."/>
            <person name="Yuan Q."/>
            <person name="Ouyang S."/>
            <person name="Liu J."/>
            <person name="Jones K.M."/>
            <person name="Gansberger K."/>
            <person name="Moffat K."/>
            <person name="Hill J."/>
            <person name="Bera J."/>
            <person name="Fadrosh D."/>
            <person name="Jin S."/>
            <person name="Johri S."/>
            <person name="Kim M."/>
            <person name="Overton L."/>
            <person name="Reardon M."/>
            <person name="Tsitrin T."/>
            <person name="Vuong H."/>
            <person name="Weaver B."/>
            <person name="Ciecko A."/>
            <person name="Tallon L."/>
            <person name="Jackson J."/>
            <person name="Pai G."/>
            <person name="Aken S.V."/>
            <person name="Utterback T."/>
            <person name="Reidmuller S."/>
            <person name="Feldblyum T."/>
            <person name="Hsiao J."/>
            <person name="Zismann V."/>
            <person name="Iobst S."/>
            <person name="de Vazeille A.R."/>
            <person name="Buell C.R."/>
            <person name="Ying K."/>
            <person name="Li Y."/>
            <person name="Lu T."/>
            <person name="Huang Y."/>
            <person name="Zhao Q."/>
            <person name="Feng Q."/>
            <person name="Zhang L."/>
            <person name="Zhu J."/>
            <person name="Weng Q."/>
            <person name="Mu J."/>
            <person name="Lu Y."/>
            <person name="Fan D."/>
            <person name="Liu Y."/>
            <person name="Guan J."/>
            <person name="Zhang Y."/>
            <person name="Yu S."/>
            <person name="Liu X."/>
            <person name="Zhang Y."/>
            <person name="Hong G."/>
            <person name="Han B."/>
            <person name="Choisne N."/>
            <person name="Demange N."/>
            <person name="Orjeda G."/>
            <person name="Samain S."/>
            <person name="Cattolico L."/>
            <person name="Pelletier E."/>
            <person name="Couloux A."/>
            <person name="Segurens B."/>
            <person name="Wincker P."/>
            <person name="D'Hont A."/>
            <person name="Scarpelli C."/>
            <person name="Weissenbach J."/>
            <person name="Salanoubat M."/>
            <person name="Quetier F."/>
            <person name="Yu Y."/>
            <person name="Kim H.R."/>
            <person name="Rambo T."/>
            <person name="Currie J."/>
            <person name="Collura K."/>
            <person name="Luo M."/>
            <person name="Yang T."/>
            <person name="Ammiraju J.S.S."/>
            <person name="Engler F."/>
            <person name="Soderlund C."/>
            <person name="Wing R.A."/>
            <person name="Palmer L.E."/>
            <person name="de la Bastide M."/>
            <person name="Spiegel L."/>
            <person name="Nascimento L."/>
            <person name="Zutavern T."/>
            <person name="O'Shaughnessy A."/>
            <person name="Dike S."/>
            <person name="Dedhia N."/>
            <person name="Preston R."/>
            <person name="Balija V."/>
            <person name="McCombie W.R."/>
            <person name="Chow T."/>
            <person name="Chen H."/>
            <person name="Chung M."/>
            <person name="Chen C."/>
            <person name="Shaw J."/>
            <person name="Wu H."/>
            <person name="Hsiao K."/>
            <person name="Chao Y."/>
            <person name="Chu M."/>
            <person name="Cheng C."/>
            <person name="Hour A."/>
            <person name="Lee P."/>
            <person name="Lin S."/>
            <person name="Lin Y."/>
            <person name="Liou J."/>
            <person name="Liu S."/>
            <person name="Hsing Y."/>
            <person name="Raghuvanshi S."/>
            <person name="Mohanty A."/>
            <person name="Bharti A.K."/>
            <person name="Gaur A."/>
            <person name="Gupta V."/>
            <person name="Kumar D."/>
            <person name="Ravi V."/>
            <person name="Vij S."/>
            <person name="Kapur A."/>
            <person name="Khurana P."/>
            <person name="Khurana P."/>
            <person name="Khurana J.P."/>
            <person name="Tyagi A.K."/>
            <person name="Gaikwad K."/>
            <person name="Singh A."/>
            <person name="Dalal V."/>
            <person name="Srivastava S."/>
            <person name="Dixit A."/>
            <person name="Pal A.K."/>
            <person name="Ghazi I.A."/>
            <person name="Yadav M."/>
            <person name="Pandit A."/>
            <person name="Bhargava A."/>
            <person name="Sureshbabu K."/>
            <person name="Batra K."/>
            <person name="Sharma T.R."/>
            <person name="Mohapatra T."/>
            <person name="Singh N.K."/>
            <person name="Messing J."/>
            <person name="Nelson A.B."/>
            <person name="Fuks G."/>
            <person name="Kavchok S."/>
            <person name="Keizer G."/>
            <person name="Linton E."/>
            <person name="Llaca V."/>
            <person name="Song R."/>
            <person name="Tanyolac B."/>
            <person name="Young S."/>
            <person name="Ho-Il K."/>
            <person name="Hahn J.H."/>
            <person name="Sangsakoo G."/>
            <person name="Vanavichit A."/>
            <person name="de Mattos Luiz.A.T."/>
            <person name="Zimmer P.D."/>
            <person name="Malone G."/>
            <person name="Dellagostin O."/>
            <person name="de Oliveira A.C."/>
            <person name="Bevan M."/>
            <person name="Bancroft I."/>
            <person name="Minx P."/>
            <person name="Cordum H."/>
            <person name="Wilson R."/>
            <person name="Cheng Z."/>
            <person name="Jin W."/>
            <person name="Jiang J."/>
            <person name="Leong S.A."/>
            <person name="Iwama H."/>
            <person name="Gojobori T."/>
            <person name="Itoh T."/>
            <person name="Niimura Y."/>
            <person name="Fujii Y."/>
            <person name="Habara T."/>
            <person name="Sakai H."/>
            <person name="Sato Y."/>
            <person name="Wilson G."/>
            <person name="Kumar K."/>
            <person name="McCouch S."/>
            <person name="Juretic N."/>
            <person name="Hoen D."/>
            <person name="Wright S."/>
            <person name="Bruskiewich R."/>
            <person name="Bureau T."/>
            <person name="Miyao A."/>
            <person name="Hirochika H."/>
            <person name="Nishikawa T."/>
            <person name="Kadowaki K."/>
            <person name="Sugiura M."/>
            <person name="Burr B."/>
            <person name="Sasaki T."/>
        </authorList>
    </citation>
    <scope>NUCLEOTIDE SEQUENCE [LARGE SCALE GENOMIC DNA]</scope>
    <source>
        <strain evidence="2">cv. Nipponbare</strain>
    </source>
</reference>
<dbReference type="AlphaFoldDB" id="Q60E99"/>
<dbReference type="Proteomes" id="UP000000763">
    <property type="component" value="Chromosome 5"/>
</dbReference>
<reference evidence="2" key="2">
    <citation type="journal article" date="2008" name="Nucleic Acids Res.">
        <title>The rice annotation project database (RAP-DB): 2008 update.</title>
        <authorList>
            <consortium name="The rice annotation project (RAP)"/>
        </authorList>
    </citation>
    <scope>GENOME REANNOTATION</scope>
    <source>
        <strain evidence="2">cv. Nipponbare</strain>
    </source>
</reference>
<organism evidence="1 2">
    <name type="scientific">Oryza sativa subsp. japonica</name>
    <name type="common">Rice</name>
    <dbReference type="NCBI Taxonomy" id="39947"/>
    <lineage>
        <taxon>Eukaryota</taxon>
        <taxon>Viridiplantae</taxon>
        <taxon>Streptophyta</taxon>
        <taxon>Embryophyta</taxon>
        <taxon>Tracheophyta</taxon>
        <taxon>Spermatophyta</taxon>
        <taxon>Magnoliopsida</taxon>
        <taxon>Liliopsida</taxon>
        <taxon>Poales</taxon>
        <taxon>Poaceae</taxon>
        <taxon>BOP clade</taxon>
        <taxon>Oryzoideae</taxon>
        <taxon>Oryzeae</taxon>
        <taxon>Oryzinae</taxon>
        <taxon>Oryza</taxon>
        <taxon>Oryza sativa</taxon>
    </lineage>
</organism>
<proteinExistence type="predicted"/>
<name>Q60E99_ORYSJ</name>
<protein>
    <submittedName>
        <fullName evidence="1">Uncharacterized protein</fullName>
    </submittedName>
</protein>
<evidence type="ECO:0000313" key="2">
    <source>
        <dbReference type="Proteomes" id="UP000000763"/>
    </source>
</evidence>
<dbReference type="EMBL" id="AC135917">
    <property type="protein sequence ID" value="AAU90249.1"/>
    <property type="molecule type" value="Genomic_DNA"/>
</dbReference>
<gene>
    <name evidence="1" type="primary">OSJNBb0048K05.7</name>
</gene>
<evidence type="ECO:0000313" key="1">
    <source>
        <dbReference type="EMBL" id="AAU90249.1"/>
    </source>
</evidence>
<sequence length="106" mass="11255">MVMRWNRGCTGAVCACAAHVNPVHTVGVDDCLGHERRCWAVRRSDEGADAGAVARGLCGRGGVRQWVQVAPNLAGFVATSGLVLPSMRSGETTDVTFKLWDVEAAE</sequence>